<dbReference type="PATRIC" id="fig|1283301.3.peg.3501"/>
<proteinExistence type="predicted"/>
<accession>S4MIM6</accession>
<dbReference type="EMBL" id="AOPY01001421">
    <property type="protein sequence ID" value="EPJ39398.1"/>
    <property type="molecule type" value="Genomic_DNA"/>
</dbReference>
<dbReference type="HOGENOM" id="CLU_3258188_0_0_11"/>
<gene>
    <name evidence="2" type="ORF">STAFG_3529</name>
</gene>
<organism evidence="2 3">
    <name type="scientific">Streptomyces afghaniensis 772</name>
    <dbReference type="NCBI Taxonomy" id="1283301"/>
    <lineage>
        <taxon>Bacteria</taxon>
        <taxon>Bacillati</taxon>
        <taxon>Actinomycetota</taxon>
        <taxon>Actinomycetes</taxon>
        <taxon>Kitasatosporales</taxon>
        <taxon>Streptomycetaceae</taxon>
        <taxon>Streptomyces</taxon>
    </lineage>
</organism>
<name>S4MIM6_9ACTN</name>
<feature type="compositionally biased region" description="Low complexity" evidence="1">
    <location>
        <begin position="14"/>
        <end position="24"/>
    </location>
</feature>
<evidence type="ECO:0000256" key="1">
    <source>
        <dbReference type="SAM" id="MobiDB-lite"/>
    </source>
</evidence>
<reference evidence="2 3" key="1">
    <citation type="submission" date="2013-02" db="EMBL/GenBank/DDBJ databases">
        <title>Draft Genome Sequence of Streptomyces afghaniensis, Which Produces Compounds of the Julimycin B-Complex.</title>
        <authorList>
            <person name="Gruening B.A."/>
            <person name="Praeg A."/>
            <person name="Erxleben A."/>
            <person name="Guenther S."/>
            <person name="Fiedler H.-P."/>
            <person name="Goodfellow M."/>
            <person name="Mueller M."/>
        </authorList>
    </citation>
    <scope>NUCLEOTIDE SEQUENCE [LARGE SCALE GENOMIC DNA]</scope>
    <source>
        <strain evidence="2 3">772</strain>
    </source>
</reference>
<evidence type="ECO:0000313" key="3">
    <source>
        <dbReference type="Proteomes" id="UP000015001"/>
    </source>
</evidence>
<protein>
    <submittedName>
        <fullName evidence="2">Uncharacterized protein</fullName>
    </submittedName>
</protein>
<feature type="region of interest" description="Disordered" evidence="1">
    <location>
        <begin position="1"/>
        <end position="32"/>
    </location>
</feature>
<comment type="caution">
    <text evidence="2">The sequence shown here is derived from an EMBL/GenBank/DDBJ whole genome shotgun (WGS) entry which is preliminary data.</text>
</comment>
<dbReference type="Proteomes" id="UP000015001">
    <property type="component" value="Unassembled WGS sequence"/>
</dbReference>
<keyword evidence="3" id="KW-1185">Reference proteome</keyword>
<evidence type="ECO:0000313" key="2">
    <source>
        <dbReference type="EMBL" id="EPJ39398.1"/>
    </source>
</evidence>
<sequence>MAPAASAPSLGQGARPATRPAAPTRGDDDFSDIEAILKKHGI</sequence>
<dbReference type="AlphaFoldDB" id="S4MIM6"/>